<name>A0AA40CXV5_9PEZI</name>
<evidence type="ECO:0000256" key="1">
    <source>
        <dbReference type="SAM" id="MobiDB-lite"/>
    </source>
</evidence>
<keyword evidence="3" id="KW-1185">Reference proteome</keyword>
<comment type="caution">
    <text evidence="2">The sequence shown here is derived from an EMBL/GenBank/DDBJ whole genome shotgun (WGS) entry which is preliminary data.</text>
</comment>
<proteinExistence type="predicted"/>
<feature type="region of interest" description="Disordered" evidence="1">
    <location>
        <begin position="34"/>
        <end position="58"/>
    </location>
</feature>
<organism evidence="2 3">
    <name type="scientific">Cercophora newfieldiana</name>
    <dbReference type="NCBI Taxonomy" id="92897"/>
    <lineage>
        <taxon>Eukaryota</taxon>
        <taxon>Fungi</taxon>
        <taxon>Dikarya</taxon>
        <taxon>Ascomycota</taxon>
        <taxon>Pezizomycotina</taxon>
        <taxon>Sordariomycetes</taxon>
        <taxon>Sordariomycetidae</taxon>
        <taxon>Sordariales</taxon>
        <taxon>Lasiosphaeriaceae</taxon>
        <taxon>Cercophora</taxon>
    </lineage>
</organism>
<sequence>MPLEFEGFRSSLQAARGRHHPLCVDAIPENKHSISHTRHSLTPATLSHPPLSHTRHSLTPATLSHPPLSHTRHAEESRYFCPFTPPSKLPACDASLSPIGASRPSTSVAAAPSFFTPATPGNSTAIFQARSVSLASSLTR</sequence>
<evidence type="ECO:0000313" key="3">
    <source>
        <dbReference type="Proteomes" id="UP001174936"/>
    </source>
</evidence>
<protein>
    <submittedName>
        <fullName evidence="2">Uncharacterized protein</fullName>
    </submittedName>
</protein>
<dbReference type="EMBL" id="JAULSV010000001">
    <property type="protein sequence ID" value="KAK0655431.1"/>
    <property type="molecule type" value="Genomic_DNA"/>
</dbReference>
<evidence type="ECO:0000313" key="2">
    <source>
        <dbReference type="EMBL" id="KAK0655431.1"/>
    </source>
</evidence>
<dbReference type="AlphaFoldDB" id="A0AA40CXV5"/>
<accession>A0AA40CXV5</accession>
<reference evidence="2" key="1">
    <citation type="submission" date="2023-06" db="EMBL/GenBank/DDBJ databases">
        <title>Genome-scale phylogeny and comparative genomics of the fungal order Sordariales.</title>
        <authorList>
            <consortium name="Lawrence Berkeley National Laboratory"/>
            <person name="Hensen N."/>
            <person name="Bonometti L."/>
            <person name="Westerberg I."/>
            <person name="Brannstrom I.O."/>
            <person name="Guillou S."/>
            <person name="Cros-Aarteil S."/>
            <person name="Calhoun S."/>
            <person name="Haridas S."/>
            <person name="Kuo A."/>
            <person name="Mondo S."/>
            <person name="Pangilinan J."/>
            <person name="Riley R."/>
            <person name="Labutti K."/>
            <person name="Andreopoulos B."/>
            <person name="Lipzen A."/>
            <person name="Chen C."/>
            <person name="Yanf M."/>
            <person name="Daum C."/>
            <person name="Ng V."/>
            <person name="Clum A."/>
            <person name="Steindorff A."/>
            <person name="Ohm R."/>
            <person name="Martin F."/>
            <person name="Silar P."/>
            <person name="Natvig D."/>
            <person name="Lalanne C."/>
            <person name="Gautier V."/>
            <person name="Ament-Velasquez S.L."/>
            <person name="Kruys A."/>
            <person name="Hutchinson M.I."/>
            <person name="Powell A.J."/>
            <person name="Barry K."/>
            <person name="Miller A.N."/>
            <person name="Grigoriev I.V."/>
            <person name="Debuchy R."/>
            <person name="Gladieux P."/>
            <person name="Thoren M.H."/>
            <person name="Johannesson H."/>
        </authorList>
    </citation>
    <scope>NUCLEOTIDE SEQUENCE</scope>
    <source>
        <strain evidence="2">SMH2532-1</strain>
    </source>
</reference>
<gene>
    <name evidence="2" type="ORF">B0T16DRAFT_11436</name>
</gene>
<dbReference type="Proteomes" id="UP001174936">
    <property type="component" value="Unassembled WGS sequence"/>
</dbReference>